<dbReference type="Proteomes" id="UP000286976">
    <property type="component" value="Unassembled WGS sequence"/>
</dbReference>
<dbReference type="AlphaFoldDB" id="A0A432X9P7"/>
<feature type="transmembrane region" description="Helical" evidence="1">
    <location>
        <begin position="84"/>
        <end position="103"/>
    </location>
</feature>
<evidence type="ECO:0000313" key="3">
    <source>
        <dbReference type="Proteomes" id="UP000286976"/>
    </source>
</evidence>
<name>A0A432X9P7_9GAMM</name>
<organism evidence="2 3">
    <name type="scientific">Aliidiomarina taiwanensis</name>
    <dbReference type="NCBI Taxonomy" id="946228"/>
    <lineage>
        <taxon>Bacteria</taxon>
        <taxon>Pseudomonadati</taxon>
        <taxon>Pseudomonadota</taxon>
        <taxon>Gammaproteobacteria</taxon>
        <taxon>Alteromonadales</taxon>
        <taxon>Idiomarinaceae</taxon>
        <taxon>Aliidiomarina</taxon>
    </lineage>
</organism>
<feature type="transmembrane region" description="Helical" evidence="1">
    <location>
        <begin position="7"/>
        <end position="33"/>
    </location>
</feature>
<dbReference type="OrthoDB" id="6025129at2"/>
<comment type="caution">
    <text evidence="2">The sequence shown here is derived from an EMBL/GenBank/DDBJ whole genome shotgun (WGS) entry which is preliminary data.</text>
</comment>
<keyword evidence="3" id="KW-1185">Reference proteome</keyword>
<sequence>MSFVRLLLAIIIGVALGGFVNMGVILNSGFFVAPPTGADLSTPEGIQAAHALLEPKHYMFPSLAHAVGTFIGSFAAVKITKEHQLAAALVVGSLFFVGGIQAARMVPAPTWFVAMDLVLAYFPCALLGYWLARSKAL</sequence>
<protein>
    <submittedName>
        <fullName evidence="2">Uncharacterized protein</fullName>
    </submittedName>
</protein>
<dbReference type="RefSeq" id="WP_126756538.1">
    <property type="nucleotide sequence ID" value="NZ_PIPQ01000001.1"/>
</dbReference>
<evidence type="ECO:0000313" key="2">
    <source>
        <dbReference type="EMBL" id="RUO44142.1"/>
    </source>
</evidence>
<feature type="transmembrane region" description="Helical" evidence="1">
    <location>
        <begin position="109"/>
        <end position="132"/>
    </location>
</feature>
<proteinExistence type="predicted"/>
<feature type="transmembrane region" description="Helical" evidence="1">
    <location>
        <begin position="58"/>
        <end position="77"/>
    </location>
</feature>
<dbReference type="EMBL" id="PIPQ01000001">
    <property type="protein sequence ID" value="RUO44142.1"/>
    <property type="molecule type" value="Genomic_DNA"/>
</dbReference>
<keyword evidence="1" id="KW-1133">Transmembrane helix</keyword>
<evidence type="ECO:0000256" key="1">
    <source>
        <dbReference type="SAM" id="Phobius"/>
    </source>
</evidence>
<reference evidence="2 3" key="1">
    <citation type="journal article" date="2011" name="Front. Microbiol.">
        <title>Genomic signatures of strain selection and enhancement in Bacillus atrophaeus var. globigii, a historical biowarfare simulant.</title>
        <authorList>
            <person name="Gibbons H.S."/>
            <person name="Broomall S.M."/>
            <person name="McNew L.A."/>
            <person name="Daligault H."/>
            <person name="Chapman C."/>
            <person name="Bruce D."/>
            <person name="Karavis M."/>
            <person name="Krepps M."/>
            <person name="McGregor P.A."/>
            <person name="Hong C."/>
            <person name="Park K.H."/>
            <person name="Akmal A."/>
            <person name="Feldman A."/>
            <person name="Lin J.S."/>
            <person name="Chang W.E."/>
            <person name="Higgs B.W."/>
            <person name="Demirev P."/>
            <person name="Lindquist J."/>
            <person name="Liem A."/>
            <person name="Fochler E."/>
            <person name="Read T.D."/>
            <person name="Tapia R."/>
            <person name="Johnson S."/>
            <person name="Bishop-Lilly K.A."/>
            <person name="Detter C."/>
            <person name="Han C."/>
            <person name="Sozhamannan S."/>
            <person name="Rosenzweig C.N."/>
            <person name="Skowronski E.W."/>
        </authorList>
    </citation>
    <scope>NUCLEOTIDE SEQUENCE [LARGE SCALE GENOMIC DNA]</scope>
    <source>
        <strain evidence="2 3">AIT1</strain>
    </source>
</reference>
<keyword evidence="1" id="KW-0812">Transmembrane</keyword>
<gene>
    <name evidence="2" type="ORF">CWE15_02960</name>
</gene>
<accession>A0A432X9P7</accession>
<keyword evidence="1" id="KW-0472">Membrane</keyword>